<accession>X6MS85</accession>
<reference evidence="11 12" key="1">
    <citation type="journal article" date="2013" name="Curr. Biol.">
        <title>The Genome of the Foraminiferan Reticulomyxa filosa.</title>
        <authorList>
            <person name="Glockner G."/>
            <person name="Hulsmann N."/>
            <person name="Schleicher M."/>
            <person name="Noegel A.A."/>
            <person name="Eichinger L."/>
            <person name="Gallinger C."/>
            <person name="Pawlowski J."/>
            <person name="Sierra R."/>
            <person name="Euteneuer U."/>
            <person name="Pillet L."/>
            <person name="Moustafa A."/>
            <person name="Platzer M."/>
            <person name="Groth M."/>
            <person name="Szafranski K."/>
            <person name="Schliwa M."/>
        </authorList>
    </citation>
    <scope>NUCLEOTIDE SEQUENCE [LARGE SCALE GENOMIC DNA]</scope>
</reference>
<comment type="subcellular location">
    <subcellularLocation>
        <location evidence="2">Cytoplasm</location>
    </subcellularLocation>
    <subcellularLocation>
        <location evidence="1">Nucleus</location>
    </subcellularLocation>
</comment>
<proteinExistence type="inferred from homology"/>
<dbReference type="GO" id="GO:0005737">
    <property type="term" value="C:cytoplasm"/>
    <property type="evidence" value="ECO:0007669"/>
    <property type="project" value="UniProtKB-SubCell"/>
</dbReference>
<keyword evidence="5" id="KW-0489">Methyltransferase</keyword>
<feature type="compositionally biased region" description="Basic and acidic residues" evidence="10">
    <location>
        <begin position="26"/>
        <end position="43"/>
    </location>
</feature>
<feature type="compositionally biased region" description="Basic and acidic residues" evidence="10">
    <location>
        <begin position="7"/>
        <end position="17"/>
    </location>
</feature>
<dbReference type="EC" id="2.1.1.85" evidence="3"/>
<dbReference type="OrthoDB" id="1723750at2759"/>
<evidence type="ECO:0000256" key="4">
    <source>
        <dbReference type="ARBA" id="ARBA00022490"/>
    </source>
</evidence>
<dbReference type="OMA" id="CAKAYYF"/>
<dbReference type="InterPro" id="IPR029063">
    <property type="entry name" value="SAM-dependent_MTases_sf"/>
</dbReference>
<dbReference type="GO" id="GO:0005634">
    <property type="term" value="C:nucleus"/>
    <property type="evidence" value="ECO:0007669"/>
    <property type="project" value="UniProtKB-SubCell"/>
</dbReference>
<dbReference type="GO" id="GO:0018064">
    <property type="term" value="F:protein-L-histidine N-tele-methyltransferase activity"/>
    <property type="evidence" value="ECO:0007669"/>
    <property type="project" value="UniProtKB-EC"/>
</dbReference>
<name>X6MS85_RETFI</name>
<keyword evidence="7" id="KW-0949">S-adenosyl-L-methionine</keyword>
<keyword evidence="6" id="KW-0808">Transferase</keyword>
<evidence type="ECO:0000256" key="1">
    <source>
        <dbReference type="ARBA" id="ARBA00004123"/>
    </source>
</evidence>
<dbReference type="PANTHER" id="PTHR14614:SF39">
    <property type="entry name" value="HISTIDINE PROTEIN METHYLTRANSFERASE 1 HOMOLOG"/>
    <property type="match status" value="1"/>
</dbReference>
<evidence type="ECO:0000256" key="6">
    <source>
        <dbReference type="ARBA" id="ARBA00022679"/>
    </source>
</evidence>
<keyword evidence="12" id="KW-1185">Reference proteome</keyword>
<sequence>MQNDFPHTNEEKKEKSSEQLSLTKAKKLDRGNQLERKKFGKQEHEQTLNNFAKKKKSITNWVKEAEKEMQLSPKLFESQLVKISKELSLKARTLNKKTIESIRFEDPKLSQILNATDIWQGRYEGGMKVWECSVDLCTYLISHPIFVEKQLSVSKPLNIAEIGCGHGLPAITLLKLLQQMEGIDKTISVNWNVTFQDLNVDVLKHCSLANLLLNDIQVPGHCDDTLTEGGKPSHKDAKQIHFVSGNWNDASLKDAMLQVLSPSKGDKHKYDIIVTSETIYSLDNFDIFTQLILDLLDQTYGVCLVCAKAYYFGDDLGGGVQEYLSFLLNDDRFNKLVDACVVTRVDDQMSNIREILLLYYRNSQFAELWKKMDIEQED</sequence>
<keyword evidence="8" id="KW-0539">Nucleus</keyword>
<evidence type="ECO:0000256" key="2">
    <source>
        <dbReference type="ARBA" id="ARBA00004496"/>
    </source>
</evidence>
<evidence type="ECO:0000256" key="5">
    <source>
        <dbReference type="ARBA" id="ARBA00022603"/>
    </source>
</evidence>
<evidence type="ECO:0000256" key="10">
    <source>
        <dbReference type="SAM" id="MobiDB-lite"/>
    </source>
</evidence>
<dbReference type="Proteomes" id="UP000023152">
    <property type="component" value="Unassembled WGS sequence"/>
</dbReference>
<dbReference type="Gene3D" id="3.40.50.150">
    <property type="entry name" value="Vaccinia Virus protein VP39"/>
    <property type="match status" value="1"/>
</dbReference>
<feature type="region of interest" description="Disordered" evidence="10">
    <location>
        <begin position="1"/>
        <end position="43"/>
    </location>
</feature>
<evidence type="ECO:0000256" key="7">
    <source>
        <dbReference type="ARBA" id="ARBA00022691"/>
    </source>
</evidence>
<comment type="similarity">
    <text evidence="9">Belongs to the methyltransferase superfamily. METTL18 family.</text>
</comment>
<keyword evidence="4" id="KW-0963">Cytoplasm</keyword>
<evidence type="ECO:0000256" key="3">
    <source>
        <dbReference type="ARBA" id="ARBA00012533"/>
    </source>
</evidence>
<evidence type="ECO:0000313" key="11">
    <source>
        <dbReference type="EMBL" id="ETO16838.1"/>
    </source>
</evidence>
<dbReference type="SUPFAM" id="SSF53335">
    <property type="entry name" value="S-adenosyl-L-methionine-dependent methyltransferases"/>
    <property type="match status" value="1"/>
</dbReference>
<evidence type="ECO:0000313" key="12">
    <source>
        <dbReference type="Proteomes" id="UP000023152"/>
    </source>
</evidence>
<dbReference type="PANTHER" id="PTHR14614">
    <property type="entry name" value="HEPATOCELLULAR CARCINOMA-ASSOCIATED ANTIGEN"/>
    <property type="match status" value="1"/>
</dbReference>
<evidence type="ECO:0000256" key="8">
    <source>
        <dbReference type="ARBA" id="ARBA00023242"/>
    </source>
</evidence>
<comment type="caution">
    <text evidence="11">The sequence shown here is derived from an EMBL/GenBank/DDBJ whole genome shotgun (WGS) entry which is preliminary data.</text>
</comment>
<dbReference type="InterPro" id="IPR019410">
    <property type="entry name" value="Methyltransf_16"/>
</dbReference>
<dbReference type="GO" id="GO:0032259">
    <property type="term" value="P:methylation"/>
    <property type="evidence" value="ECO:0007669"/>
    <property type="project" value="UniProtKB-KW"/>
</dbReference>
<dbReference type="EMBL" id="ASPP01017777">
    <property type="protein sequence ID" value="ETO16838.1"/>
    <property type="molecule type" value="Genomic_DNA"/>
</dbReference>
<protein>
    <recommendedName>
        <fullName evidence="3">protein-histidine N-methyltransferase</fullName>
        <ecNumber evidence="3">2.1.1.85</ecNumber>
    </recommendedName>
</protein>
<evidence type="ECO:0000256" key="9">
    <source>
        <dbReference type="ARBA" id="ARBA00038126"/>
    </source>
</evidence>
<gene>
    <name evidence="11" type="ORF">RFI_20500</name>
</gene>
<organism evidence="11 12">
    <name type="scientific">Reticulomyxa filosa</name>
    <dbReference type="NCBI Taxonomy" id="46433"/>
    <lineage>
        <taxon>Eukaryota</taxon>
        <taxon>Sar</taxon>
        <taxon>Rhizaria</taxon>
        <taxon>Retaria</taxon>
        <taxon>Foraminifera</taxon>
        <taxon>Monothalamids</taxon>
        <taxon>Reticulomyxidae</taxon>
        <taxon>Reticulomyxa</taxon>
    </lineage>
</organism>
<dbReference type="AlphaFoldDB" id="X6MS85"/>